<proteinExistence type="predicted"/>
<name>A0A1H8UUI9_9PROT</name>
<dbReference type="AlphaFoldDB" id="A0A1H8UUI9"/>
<organism evidence="1 2">
    <name type="scientific">Nitrosomonas oligotropha</name>
    <dbReference type="NCBI Taxonomy" id="42354"/>
    <lineage>
        <taxon>Bacteria</taxon>
        <taxon>Pseudomonadati</taxon>
        <taxon>Pseudomonadota</taxon>
        <taxon>Betaproteobacteria</taxon>
        <taxon>Nitrosomonadales</taxon>
        <taxon>Nitrosomonadaceae</taxon>
        <taxon>Nitrosomonas</taxon>
    </lineage>
</organism>
<gene>
    <name evidence="1" type="ORF">SAMN05216333_14014</name>
</gene>
<evidence type="ECO:0000313" key="1">
    <source>
        <dbReference type="EMBL" id="SEP06594.1"/>
    </source>
</evidence>
<dbReference type="STRING" id="42354.SAMN05216333_14014"/>
<protein>
    <submittedName>
        <fullName evidence="1">Uncharacterized protein</fullName>
    </submittedName>
</protein>
<keyword evidence="2" id="KW-1185">Reference proteome</keyword>
<accession>A0A1H8UUI9</accession>
<dbReference type="EMBL" id="FODO01000040">
    <property type="protein sequence ID" value="SEP06594.1"/>
    <property type="molecule type" value="Genomic_DNA"/>
</dbReference>
<reference evidence="2" key="1">
    <citation type="submission" date="2016-10" db="EMBL/GenBank/DDBJ databases">
        <authorList>
            <person name="Varghese N."/>
            <person name="Submissions S."/>
        </authorList>
    </citation>
    <scope>NUCLEOTIDE SEQUENCE [LARGE SCALE GENOMIC DNA]</scope>
    <source>
        <strain evidence="2">Nm76</strain>
    </source>
</reference>
<dbReference type="Proteomes" id="UP000198814">
    <property type="component" value="Unassembled WGS sequence"/>
</dbReference>
<sequence>MRMTTERIESARAEEIQENQFTRTFAALEKIS</sequence>
<evidence type="ECO:0000313" key="2">
    <source>
        <dbReference type="Proteomes" id="UP000198814"/>
    </source>
</evidence>